<keyword evidence="11" id="KW-0443">Lipid metabolism</keyword>
<dbReference type="AlphaFoldDB" id="A0A915YIC0"/>
<evidence type="ECO:0000256" key="13">
    <source>
        <dbReference type="ARBA" id="ARBA00023160"/>
    </source>
</evidence>
<keyword evidence="13" id="KW-0275">Fatty acid biosynthesis</keyword>
<protein>
    <submittedName>
        <fullName evidence="16">Sterol desaturase family protein</fullName>
    </submittedName>
</protein>
<reference evidence="16" key="1">
    <citation type="submission" date="2022-09" db="EMBL/GenBank/DDBJ databases">
        <title>Aureispira anguillicida sp. nov., isolated from Leptocephalus of Japanese eel Anguilla japonica.</title>
        <authorList>
            <person name="Yuasa K."/>
            <person name="Mekata T."/>
            <person name="Ikunari K."/>
        </authorList>
    </citation>
    <scope>NUCLEOTIDE SEQUENCE</scope>
    <source>
        <strain evidence="16">EL160426</strain>
    </source>
</reference>
<accession>A0A915YIC0</accession>
<feature type="domain" description="Fatty acid hydroxylase" evidence="15">
    <location>
        <begin position="65"/>
        <end position="209"/>
    </location>
</feature>
<keyword evidence="4 14" id="KW-0812">Transmembrane</keyword>
<evidence type="ECO:0000256" key="5">
    <source>
        <dbReference type="ARBA" id="ARBA00022723"/>
    </source>
</evidence>
<dbReference type="EMBL" id="AP026867">
    <property type="protein sequence ID" value="BDS13709.1"/>
    <property type="molecule type" value="Genomic_DNA"/>
</dbReference>
<dbReference type="GO" id="GO:0005506">
    <property type="term" value="F:iron ion binding"/>
    <property type="evidence" value="ECO:0007669"/>
    <property type="project" value="InterPro"/>
</dbReference>
<keyword evidence="7" id="KW-0276">Fatty acid metabolism</keyword>
<dbReference type="GO" id="GO:0016020">
    <property type="term" value="C:membrane"/>
    <property type="evidence" value="ECO:0007669"/>
    <property type="project" value="InterPro"/>
</dbReference>
<evidence type="ECO:0000256" key="14">
    <source>
        <dbReference type="SAM" id="Phobius"/>
    </source>
</evidence>
<organism evidence="16 17">
    <name type="scientific">Aureispira anguillae</name>
    <dbReference type="NCBI Taxonomy" id="2864201"/>
    <lineage>
        <taxon>Bacteria</taxon>
        <taxon>Pseudomonadati</taxon>
        <taxon>Bacteroidota</taxon>
        <taxon>Saprospiria</taxon>
        <taxon>Saprospirales</taxon>
        <taxon>Saprospiraceae</taxon>
        <taxon>Aureispira</taxon>
    </lineage>
</organism>
<proteinExistence type="predicted"/>
<evidence type="ECO:0000313" key="17">
    <source>
        <dbReference type="Proteomes" id="UP001060919"/>
    </source>
</evidence>
<evidence type="ECO:0000256" key="1">
    <source>
        <dbReference type="ARBA" id="ARBA00001947"/>
    </source>
</evidence>
<evidence type="ECO:0000256" key="11">
    <source>
        <dbReference type="ARBA" id="ARBA00023098"/>
    </source>
</evidence>
<evidence type="ECO:0000256" key="10">
    <source>
        <dbReference type="ARBA" id="ARBA00023002"/>
    </source>
</evidence>
<keyword evidence="9 14" id="KW-1133">Transmembrane helix</keyword>
<feature type="transmembrane region" description="Helical" evidence="14">
    <location>
        <begin position="113"/>
        <end position="131"/>
    </location>
</feature>
<dbReference type="Pfam" id="PF04116">
    <property type="entry name" value="FA_hydroxylase"/>
    <property type="match status" value="1"/>
</dbReference>
<dbReference type="Proteomes" id="UP001060919">
    <property type="component" value="Chromosome"/>
</dbReference>
<keyword evidence="5" id="KW-0479">Metal-binding</keyword>
<keyword evidence="6" id="KW-0256">Endoplasmic reticulum</keyword>
<dbReference type="KEGG" id="aup:AsAng_0044500"/>
<dbReference type="InterPro" id="IPR006694">
    <property type="entry name" value="Fatty_acid_hydroxylase"/>
</dbReference>
<keyword evidence="10" id="KW-0560">Oxidoreductase</keyword>
<gene>
    <name evidence="16" type="ORF">AsAng_0044500</name>
</gene>
<evidence type="ECO:0000256" key="2">
    <source>
        <dbReference type="ARBA" id="ARBA00004477"/>
    </source>
</evidence>
<evidence type="ECO:0000256" key="3">
    <source>
        <dbReference type="ARBA" id="ARBA00022516"/>
    </source>
</evidence>
<name>A0A915YIC0_9BACT</name>
<evidence type="ECO:0000256" key="6">
    <source>
        <dbReference type="ARBA" id="ARBA00022824"/>
    </source>
</evidence>
<evidence type="ECO:0000259" key="15">
    <source>
        <dbReference type="Pfam" id="PF04116"/>
    </source>
</evidence>
<evidence type="ECO:0000256" key="12">
    <source>
        <dbReference type="ARBA" id="ARBA00023136"/>
    </source>
</evidence>
<dbReference type="InterPro" id="IPR014430">
    <property type="entry name" value="Scs7"/>
</dbReference>
<feature type="transmembrane region" description="Helical" evidence="14">
    <location>
        <begin position="56"/>
        <end position="78"/>
    </location>
</feature>
<feature type="transmembrane region" description="Helical" evidence="14">
    <location>
        <begin position="32"/>
        <end position="50"/>
    </location>
</feature>
<evidence type="ECO:0000256" key="9">
    <source>
        <dbReference type="ARBA" id="ARBA00022989"/>
    </source>
</evidence>
<dbReference type="GO" id="GO:0006633">
    <property type="term" value="P:fatty acid biosynthetic process"/>
    <property type="evidence" value="ECO:0007669"/>
    <property type="project" value="UniProtKB-KW"/>
</dbReference>
<keyword evidence="12 14" id="KW-0472">Membrane</keyword>
<evidence type="ECO:0000256" key="7">
    <source>
        <dbReference type="ARBA" id="ARBA00022832"/>
    </source>
</evidence>
<comment type="cofactor">
    <cofactor evidence="1">
        <name>Zn(2+)</name>
        <dbReference type="ChEBI" id="CHEBI:29105"/>
    </cofactor>
</comment>
<evidence type="ECO:0000256" key="8">
    <source>
        <dbReference type="ARBA" id="ARBA00022833"/>
    </source>
</evidence>
<evidence type="ECO:0000256" key="4">
    <source>
        <dbReference type="ARBA" id="ARBA00022692"/>
    </source>
</evidence>
<comment type="subcellular location">
    <subcellularLocation>
        <location evidence="2">Endoplasmic reticulum membrane</location>
        <topology evidence="2">Multi-pass membrane protein</topology>
    </subcellularLocation>
</comment>
<dbReference type="PANTHER" id="PTHR12863">
    <property type="entry name" value="FATTY ACID HYDROXYLASE"/>
    <property type="match status" value="1"/>
</dbReference>
<dbReference type="GO" id="GO:0080132">
    <property type="term" value="F:fatty acid 2-hydroxylase activity"/>
    <property type="evidence" value="ECO:0007669"/>
    <property type="project" value="InterPro"/>
</dbReference>
<dbReference type="RefSeq" id="WP_264788964.1">
    <property type="nucleotide sequence ID" value="NZ_AP026867.1"/>
</dbReference>
<keyword evidence="8" id="KW-0862">Zinc</keyword>
<keyword evidence="17" id="KW-1185">Reference proteome</keyword>
<keyword evidence="3" id="KW-0444">Lipid biosynthesis</keyword>
<sequence length="219" mass="25986">MKGNDQFVSAKDESPRMFENDILDYFSRAHPIMVPIVFVPIVLYFLYSSFMVHDVTVLTFIGLFVSGIIIWTLFEYFLHRYLFHLQIDTDWGRRMHFMIHGCHHDYPNDSMRLVIPTGASLALAVLMYWFFYFFIVYLLGGTIGTLHAFFASFVTGYIIYDMMHYASHYAKWKSKWFRDIQKNHLDHHYVDHDKGFGLSNVFWDRVFGTAQDSIKKNKK</sequence>
<dbReference type="PANTHER" id="PTHR12863:SF1">
    <property type="entry name" value="FATTY ACID 2-HYDROXYLASE"/>
    <property type="match status" value="1"/>
</dbReference>
<feature type="transmembrane region" description="Helical" evidence="14">
    <location>
        <begin position="137"/>
        <end position="160"/>
    </location>
</feature>
<evidence type="ECO:0000313" key="16">
    <source>
        <dbReference type="EMBL" id="BDS13709.1"/>
    </source>
</evidence>